<organism evidence="1 2">
    <name type="scientific">Hathewaya limosa</name>
    <name type="common">Clostridium limosum</name>
    <dbReference type="NCBI Taxonomy" id="1536"/>
    <lineage>
        <taxon>Bacteria</taxon>
        <taxon>Bacillati</taxon>
        <taxon>Bacillota</taxon>
        <taxon>Clostridia</taxon>
        <taxon>Eubacteriales</taxon>
        <taxon>Clostridiaceae</taxon>
        <taxon>Hathewaya</taxon>
    </lineage>
</organism>
<sequence>MDIRQEEICLVEFDVETLVDENKDEASALGTGWVCGDGCWGLLC</sequence>
<keyword evidence="2" id="KW-1185">Reference proteome</keyword>
<reference evidence="1 2" key="1">
    <citation type="submission" date="2023-07" db="EMBL/GenBank/DDBJ databases">
        <title>Genomic Encyclopedia of Type Strains, Phase IV (KMG-IV): sequencing the most valuable type-strain genomes for metagenomic binning, comparative biology and taxonomic classification.</title>
        <authorList>
            <person name="Goeker M."/>
        </authorList>
    </citation>
    <scope>NUCLEOTIDE SEQUENCE [LARGE SCALE GENOMIC DNA]</scope>
    <source>
        <strain evidence="1 2">DSM 1400</strain>
    </source>
</reference>
<gene>
    <name evidence="1" type="ORF">QOZ93_002559</name>
</gene>
<evidence type="ECO:0000313" key="2">
    <source>
        <dbReference type="Proteomes" id="UP001224418"/>
    </source>
</evidence>
<proteinExistence type="predicted"/>
<name>A0ABU0JUS4_HATLI</name>
<comment type="caution">
    <text evidence="1">The sequence shown here is derived from an EMBL/GenBank/DDBJ whole genome shotgun (WGS) entry which is preliminary data.</text>
</comment>
<evidence type="ECO:0000313" key="1">
    <source>
        <dbReference type="EMBL" id="MDQ0480809.1"/>
    </source>
</evidence>
<dbReference type="Proteomes" id="UP001224418">
    <property type="component" value="Unassembled WGS sequence"/>
</dbReference>
<dbReference type="RefSeq" id="WP_307356980.1">
    <property type="nucleotide sequence ID" value="NZ_BAAACJ010000051.1"/>
</dbReference>
<protein>
    <recommendedName>
        <fullName evidence="3">Lantibiotic</fullName>
    </recommendedName>
</protein>
<dbReference type="EMBL" id="JAUSWN010000029">
    <property type="protein sequence ID" value="MDQ0480809.1"/>
    <property type="molecule type" value="Genomic_DNA"/>
</dbReference>
<accession>A0ABU0JUS4</accession>
<evidence type="ECO:0008006" key="3">
    <source>
        <dbReference type="Google" id="ProtNLM"/>
    </source>
</evidence>